<dbReference type="EMBL" id="JAODAN010000011">
    <property type="protein sequence ID" value="KAK1921217.1"/>
    <property type="molecule type" value="Genomic_DNA"/>
</dbReference>
<feature type="compositionally biased region" description="Basic residues" evidence="1">
    <location>
        <begin position="29"/>
        <end position="48"/>
    </location>
</feature>
<evidence type="ECO:0000313" key="2">
    <source>
        <dbReference type="EMBL" id="KAK1921217.1"/>
    </source>
</evidence>
<feature type="compositionally biased region" description="Low complexity" evidence="1">
    <location>
        <begin position="19"/>
        <end position="28"/>
    </location>
</feature>
<feature type="compositionally biased region" description="Low complexity" evidence="1">
    <location>
        <begin position="554"/>
        <end position="571"/>
    </location>
</feature>
<accession>A0AAD9CTG2</accession>
<name>A0AAD9CTG2_PAPLA</name>
<feature type="compositionally biased region" description="Polar residues" evidence="1">
    <location>
        <begin position="275"/>
        <end position="284"/>
    </location>
</feature>
<feature type="compositionally biased region" description="Gly residues" evidence="1">
    <location>
        <begin position="360"/>
        <end position="369"/>
    </location>
</feature>
<proteinExistence type="predicted"/>
<feature type="compositionally biased region" description="Gly residues" evidence="1">
    <location>
        <begin position="397"/>
        <end position="406"/>
    </location>
</feature>
<dbReference type="Proteomes" id="UP001182556">
    <property type="component" value="Unassembled WGS sequence"/>
</dbReference>
<feature type="region of interest" description="Disordered" evidence="1">
    <location>
        <begin position="641"/>
        <end position="672"/>
    </location>
</feature>
<evidence type="ECO:0000313" key="3">
    <source>
        <dbReference type="Proteomes" id="UP001182556"/>
    </source>
</evidence>
<feature type="compositionally biased region" description="Acidic residues" evidence="1">
    <location>
        <begin position="79"/>
        <end position="88"/>
    </location>
</feature>
<feature type="compositionally biased region" description="Basic residues" evidence="1">
    <location>
        <begin position="194"/>
        <end position="209"/>
    </location>
</feature>
<feature type="compositionally biased region" description="Low complexity" evidence="1">
    <location>
        <begin position="711"/>
        <end position="726"/>
    </location>
</feature>
<protein>
    <recommendedName>
        <fullName evidence="4">Btz domain-containing protein</fullName>
    </recommendedName>
</protein>
<evidence type="ECO:0008006" key="4">
    <source>
        <dbReference type="Google" id="ProtNLM"/>
    </source>
</evidence>
<feature type="region of interest" description="Disordered" evidence="1">
    <location>
        <begin position="709"/>
        <end position="738"/>
    </location>
</feature>
<feature type="compositionally biased region" description="Gly residues" evidence="1">
    <location>
        <begin position="378"/>
        <end position="389"/>
    </location>
</feature>
<feature type="region of interest" description="Disordered" evidence="1">
    <location>
        <begin position="1"/>
        <end position="478"/>
    </location>
</feature>
<feature type="compositionally biased region" description="Low complexity" evidence="1">
    <location>
        <begin position="65"/>
        <end position="78"/>
    </location>
</feature>
<feature type="region of interest" description="Disordered" evidence="1">
    <location>
        <begin position="504"/>
        <end position="575"/>
    </location>
</feature>
<feature type="compositionally biased region" description="Basic and acidic residues" evidence="1">
    <location>
        <begin position="165"/>
        <end position="193"/>
    </location>
</feature>
<organism evidence="2 3">
    <name type="scientific">Papiliotrema laurentii</name>
    <name type="common">Cryptococcus laurentii</name>
    <dbReference type="NCBI Taxonomy" id="5418"/>
    <lineage>
        <taxon>Eukaryota</taxon>
        <taxon>Fungi</taxon>
        <taxon>Dikarya</taxon>
        <taxon>Basidiomycota</taxon>
        <taxon>Agaricomycotina</taxon>
        <taxon>Tremellomycetes</taxon>
        <taxon>Tremellales</taxon>
        <taxon>Rhynchogastremaceae</taxon>
        <taxon>Papiliotrema</taxon>
    </lineage>
</organism>
<dbReference type="AlphaFoldDB" id="A0AAD9CTG2"/>
<feature type="compositionally biased region" description="Basic and acidic residues" evidence="1">
    <location>
        <begin position="407"/>
        <end position="448"/>
    </location>
</feature>
<feature type="compositionally biased region" description="Basic and acidic residues" evidence="1">
    <location>
        <begin position="330"/>
        <end position="341"/>
    </location>
</feature>
<sequence>MTTSTPPPPTLATAPSPPVAASTTTQPAKGKKPQSRKKKSARRPRRRAASGSDTEDDQDNDGRSDASSSSTSSASSSEAESEDDEEEPSASVRSAGARPTATSSSAFPDVSSTTPAAWSNDNAPTEEVSFDAFNRGESGLAIRGAAKRGRGRGRGGAVVSAPTGEVREVKERKPLTEEQLKRLEEKRARMKERQKAKRKELKEAKRKLREGKDAEATQDNTAEVKDPEVETKEPEASTSEVKLGAEVNEKKPTKKSKAKGKNKETVSSVDPRITEPSTTLQPDISTLVDATADLTLAPPSEQPSSTVPAPLPAAASSEQPARRPPTAPRQSRDLRSDDPKVTPRAGNFWTHDQRYDQQGEGFGGRGSWRGRGFDRGSFRGGFRGRGRGGFVPPFAPGRGGAQAGMGRGRELTDNLEQKNADGDEKTLEMDKLEAALEKQKEAAQKEADASGTGDEVAAEVEQAPAEVKTRPTKESKWGHEGFESMQAVMHFQANRMLRGRGRGRGFFGAARGGFVPRPPFHGLPTPNKTPETAGARLPSTTNAPNRPSPLNAPAPADSTEETSSTAPTSEALLDSEAVTVKLPGSEAEAVSIPLAEKESPAVQYNSISRPSSSSRPAASSTSIRASAPVFVQPKPMPLHATPVVYSDGTASPQPFPANGSENGSISSNGHYAGQPAYLPPGVGVTPSGEYYHLANGASAEFRPAMLPPQQRPQQLYPSQQRPYPSQGQVGGQPFYPPSYSPDLFNHPSRHPSFGAAGYVDARSGSPFHYQSQPQAGANGQGLFVPPRSAKVSIKAPLAGDVAGVNPDEELKRYASIDPPGTGVRPGALGMDGTAGMMGGQAYYMGHYNPYAVAAGTVGYDPAWAAGGDGYGTDPAWGYGY</sequence>
<keyword evidence="3" id="KW-1185">Reference proteome</keyword>
<dbReference type="CDD" id="cd22249">
    <property type="entry name" value="UDM1_RNF168_RNF169-like"/>
    <property type="match status" value="1"/>
</dbReference>
<gene>
    <name evidence="2" type="ORF">DB88DRAFT_500037</name>
</gene>
<feature type="compositionally biased region" description="Pro residues" evidence="1">
    <location>
        <begin position="1"/>
        <end position="18"/>
    </location>
</feature>
<feature type="compositionally biased region" description="Basic and acidic residues" evidence="1">
    <location>
        <begin position="467"/>
        <end position="478"/>
    </location>
</feature>
<comment type="caution">
    <text evidence="2">The sequence shown here is derived from an EMBL/GenBank/DDBJ whole genome shotgun (WGS) entry which is preliminary data.</text>
</comment>
<reference evidence="2" key="1">
    <citation type="submission" date="2023-02" db="EMBL/GenBank/DDBJ databases">
        <title>Identification and recombinant expression of a fungal hydrolase from Papiliotrema laurentii that hydrolyzes apple cutin and clears colloidal polyester polyurethane.</title>
        <authorList>
            <consortium name="DOE Joint Genome Institute"/>
            <person name="Roman V.A."/>
            <person name="Bojanowski C."/>
            <person name="Crable B.R."/>
            <person name="Wagner D.N."/>
            <person name="Hung C.S."/>
            <person name="Nadeau L.J."/>
            <person name="Schratz L."/>
            <person name="Haridas S."/>
            <person name="Pangilinan J."/>
            <person name="Lipzen A."/>
            <person name="Na H."/>
            <person name="Yan M."/>
            <person name="Ng V."/>
            <person name="Grigoriev I.V."/>
            <person name="Spatafora J.W."/>
            <person name="Barlow D."/>
            <person name="Biffinger J."/>
            <person name="Kelley-Loughnane N."/>
            <person name="Varaljay V.A."/>
            <person name="Crookes-Goodson W.J."/>
        </authorList>
    </citation>
    <scope>NUCLEOTIDE SEQUENCE</scope>
    <source>
        <strain evidence="2">5307AH</strain>
    </source>
</reference>
<feature type="compositionally biased region" description="Basic and acidic residues" evidence="1">
    <location>
        <begin position="222"/>
        <end position="235"/>
    </location>
</feature>
<feature type="compositionally biased region" description="Polar residues" evidence="1">
    <location>
        <begin position="100"/>
        <end position="123"/>
    </location>
</feature>
<evidence type="ECO:0000256" key="1">
    <source>
        <dbReference type="SAM" id="MobiDB-lite"/>
    </source>
</evidence>
<feature type="compositionally biased region" description="Low complexity" evidence="1">
    <location>
        <begin position="658"/>
        <end position="669"/>
    </location>
</feature>